<dbReference type="Pfam" id="PF01545">
    <property type="entry name" value="Cation_efflux"/>
    <property type="match status" value="1"/>
</dbReference>
<reference evidence="11 12" key="1">
    <citation type="journal article" date="2011" name="Stand. Genomic Sci.">
        <title>Non-contiguous finished genome sequence and contextual data of the filamentous soil bacterium Ktedonobacter racemifer type strain (SOSP1-21).</title>
        <authorList>
            <person name="Chang Y.J."/>
            <person name="Land M."/>
            <person name="Hauser L."/>
            <person name="Chertkov O."/>
            <person name="Del Rio T.G."/>
            <person name="Nolan M."/>
            <person name="Copeland A."/>
            <person name="Tice H."/>
            <person name="Cheng J.F."/>
            <person name="Lucas S."/>
            <person name="Han C."/>
            <person name="Goodwin L."/>
            <person name="Pitluck S."/>
            <person name="Ivanova N."/>
            <person name="Ovchinikova G."/>
            <person name="Pati A."/>
            <person name="Chen A."/>
            <person name="Palaniappan K."/>
            <person name="Mavromatis K."/>
            <person name="Liolios K."/>
            <person name="Brettin T."/>
            <person name="Fiebig A."/>
            <person name="Rohde M."/>
            <person name="Abt B."/>
            <person name="Goker M."/>
            <person name="Detter J.C."/>
            <person name="Woyke T."/>
            <person name="Bristow J."/>
            <person name="Eisen J.A."/>
            <person name="Markowitz V."/>
            <person name="Hugenholtz P."/>
            <person name="Kyrpides N.C."/>
            <person name="Klenk H.P."/>
            <person name="Lapidus A."/>
        </authorList>
    </citation>
    <scope>NUCLEOTIDE SEQUENCE [LARGE SCALE GENOMIC DNA]</scope>
    <source>
        <strain evidence="12">DSM 44963</strain>
    </source>
</reference>
<keyword evidence="12" id="KW-1185">Reference proteome</keyword>
<sequence length="408" mass="45352">MEDADHVPGQAPGPMFDQHKHRHMSDTHEHEKHEAHEHHDYDHAHAHEHEKHEAHRHHDYDHAHAHEHDHEHGHGRWGWLLEALPFVHGHSHAEASVDAALESSDRGIWALKISLLGLGVTALFQLVIAMLSGSVGLLADTIHNFSDALTAVPLWIAFAFSWRAANRRYTYGYGRLEDLAGVVIVLMIFLSALLAGYESITKFLHPEPLHYAWWVMLAAIVGFAGNEGVAIFRIRVGKEIGSAALVADGKHAQADGLTSLAVLIGAVGSLLGFPLVDPAIGLLITLAILFIVKDTALVMWHRLMDAVDPQVVDSLERAARAIPGVLDVPELRARWLGRALEADMRIEVDENLSIRQSHDIAEEVRHALFHTQPRLATVQIHVDPHGTAEYDPHSLTRHHMRPPRSQAD</sequence>
<evidence type="ECO:0000256" key="5">
    <source>
        <dbReference type="ARBA" id="ARBA00022989"/>
    </source>
</evidence>
<evidence type="ECO:0000259" key="9">
    <source>
        <dbReference type="Pfam" id="PF01545"/>
    </source>
</evidence>
<dbReference type="InterPro" id="IPR050291">
    <property type="entry name" value="CDF_Transporter"/>
</dbReference>
<dbReference type="GO" id="GO:0015093">
    <property type="term" value="F:ferrous iron transmembrane transporter activity"/>
    <property type="evidence" value="ECO:0007669"/>
    <property type="project" value="TreeGrafter"/>
</dbReference>
<dbReference type="Gene3D" id="1.20.1510.10">
    <property type="entry name" value="Cation efflux protein transmembrane domain"/>
    <property type="match status" value="1"/>
</dbReference>
<keyword evidence="6 8" id="KW-0472">Membrane</keyword>
<dbReference type="PANTHER" id="PTHR43840">
    <property type="entry name" value="MITOCHONDRIAL METAL TRANSPORTER 1-RELATED"/>
    <property type="match status" value="1"/>
</dbReference>
<dbReference type="STRING" id="485913.Krac_2351"/>
<comment type="caution">
    <text evidence="11">The sequence shown here is derived from an EMBL/GenBank/DDBJ whole genome shotgun (WGS) entry which is preliminary data.</text>
</comment>
<dbReference type="InterPro" id="IPR027469">
    <property type="entry name" value="Cation_efflux_TMD_sf"/>
</dbReference>
<keyword evidence="3" id="KW-0813">Transport</keyword>
<organism evidence="11 12">
    <name type="scientific">Ktedonobacter racemifer DSM 44963</name>
    <dbReference type="NCBI Taxonomy" id="485913"/>
    <lineage>
        <taxon>Bacteria</taxon>
        <taxon>Bacillati</taxon>
        <taxon>Chloroflexota</taxon>
        <taxon>Ktedonobacteria</taxon>
        <taxon>Ktedonobacterales</taxon>
        <taxon>Ktedonobacteraceae</taxon>
        <taxon>Ktedonobacter</taxon>
    </lineage>
</organism>
<dbReference type="FunFam" id="1.20.1510.10:FF:000006">
    <property type="entry name" value="Divalent cation efflux transporter"/>
    <property type="match status" value="1"/>
</dbReference>
<feature type="transmembrane region" description="Helical" evidence="8">
    <location>
        <begin position="279"/>
        <end position="300"/>
    </location>
</feature>
<feature type="transmembrane region" description="Helical" evidence="8">
    <location>
        <begin position="254"/>
        <end position="273"/>
    </location>
</feature>
<dbReference type="GO" id="GO:0015086">
    <property type="term" value="F:cadmium ion transmembrane transporter activity"/>
    <property type="evidence" value="ECO:0007669"/>
    <property type="project" value="TreeGrafter"/>
</dbReference>
<evidence type="ECO:0000256" key="7">
    <source>
        <dbReference type="SAM" id="MobiDB-lite"/>
    </source>
</evidence>
<evidence type="ECO:0000313" key="11">
    <source>
        <dbReference type="EMBL" id="EFH81617.1"/>
    </source>
</evidence>
<feature type="domain" description="Cation efflux protein cytoplasmic" evidence="10">
    <location>
        <begin position="308"/>
        <end position="385"/>
    </location>
</feature>
<dbReference type="RefSeq" id="WP_007919109.1">
    <property type="nucleotide sequence ID" value="NZ_ADVG01000004.1"/>
</dbReference>
<evidence type="ECO:0000256" key="4">
    <source>
        <dbReference type="ARBA" id="ARBA00022692"/>
    </source>
</evidence>
<evidence type="ECO:0000256" key="6">
    <source>
        <dbReference type="ARBA" id="ARBA00023136"/>
    </source>
</evidence>
<feature type="compositionally biased region" description="Basic and acidic residues" evidence="7">
    <location>
        <begin position="24"/>
        <end position="37"/>
    </location>
</feature>
<dbReference type="GO" id="GO:0015341">
    <property type="term" value="F:zinc efflux antiporter activity"/>
    <property type="evidence" value="ECO:0007669"/>
    <property type="project" value="TreeGrafter"/>
</dbReference>
<feature type="domain" description="Cation efflux protein transmembrane" evidence="9">
    <location>
        <begin position="111"/>
        <end position="291"/>
    </location>
</feature>
<protein>
    <submittedName>
        <fullName evidence="11">Cation diffusion facilitator family transporter</fullName>
    </submittedName>
</protein>
<dbReference type="AlphaFoldDB" id="D6U537"/>
<comment type="subcellular location">
    <subcellularLocation>
        <location evidence="1">Membrane</location>
        <topology evidence="1">Multi-pass membrane protein</topology>
    </subcellularLocation>
</comment>
<dbReference type="InterPro" id="IPR058533">
    <property type="entry name" value="Cation_efflux_TM"/>
</dbReference>
<dbReference type="SUPFAM" id="SSF161111">
    <property type="entry name" value="Cation efflux protein transmembrane domain-like"/>
    <property type="match status" value="1"/>
</dbReference>
<proteinExistence type="inferred from homology"/>
<dbReference type="Gene3D" id="3.30.70.1350">
    <property type="entry name" value="Cation efflux protein, cytoplasmic domain"/>
    <property type="match status" value="1"/>
</dbReference>
<name>D6U537_KTERA</name>
<dbReference type="InterPro" id="IPR027470">
    <property type="entry name" value="Cation_efflux_CTD"/>
</dbReference>
<gene>
    <name evidence="11" type="ORF">Krac_2351</name>
</gene>
<dbReference type="Proteomes" id="UP000004508">
    <property type="component" value="Unassembled WGS sequence"/>
</dbReference>
<dbReference type="eggNOG" id="COG0053">
    <property type="taxonomic scope" value="Bacteria"/>
</dbReference>
<evidence type="ECO:0000256" key="8">
    <source>
        <dbReference type="SAM" id="Phobius"/>
    </source>
</evidence>
<evidence type="ECO:0000256" key="3">
    <source>
        <dbReference type="ARBA" id="ARBA00022448"/>
    </source>
</evidence>
<evidence type="ECO:0000256" key="2">
    <source>
        <dbReference type="ARBA" id="ARBA00008114"/>
    </source>
</evidence>
<feature type="transmembrane region" description="Helical" evidence="8">
    <location>
        <begin position="145"/>
        <end position="164"/>
    </location>
</feature>
<feature type="region of interest" description="Disordered" evidence="7">
    <location>
        <begin position="1"/>
        <end position="37"/>
    </location>
</feature>
<dbReference type="SUPFAM" id="SSF160240">
    <property type="entry name" value="Cation efflux protein cytoplasmic domain-like"/>
    <property type="match status" value="1"/>
</dbReference>
<dbReference type="FunCoup" id="D6U537">
    <property type="interactions" value="568"/>
</dbReference>
<evidence type="ECO:0000313" key="12">
    <source>
        <dbReference type="Proteomes" id="UP000004508"/>
    </source>
</evidence>
<accession>D6U537</accession>
<dbReference type="GO" id="GO:0006882">
    <property type="term" value="P:intracellular zinc ion homeostasis"/>
    <property type="evidence" value="ECO:0007669"/>
    <property type="project" value="TreeGrafter"/>
</dbReference>
<comment type="similarity">
    <text evidence="2">Belongs to the cation diffusion facilitator (CDF) transporter (TC 2.A.4) family.</text>
</comment>
<keyword evidence="5 8" id="KW-1133">Transmembrane helix</keyword>
<dbReference type="NCBIfam" id="TIGR01297">
    <property type="entry name" value="CDF"/>
    <property type="match status" value="1"/>
</dbReference>
<dbReference type="PANTHER" id="PTHR43840:SF15">
    <property type="entry name" value="MITOCHONDRIAL METAL TRANSPORTER 1-RELATED"/>
    <property type="match status" value="1"/>
</dbReference>
<feature type="transmembrane region" description="Helical" evidence="8">
    <location>
        <begin position="176"/>
        <end position="196"/>
    </location>
</feature>
<dbReference type="EMBL" id="ADVG01000004">
    <property type="protein sequence ID" value="EFH81617.1"/>
    <property type="molecule type" value="Genomic_DNA"/>
</dbReference>
<evidence type="ECO:0000256" key="1">
    <source>
        <dbReference type="ARBA" id="ARBA00004141"/>
    </source>
</evidence>
<dbReference type="GO" id="GO:0005886">
    <property type="term" value="C:plasma membrane"/>
    <property type="evidence" value="ECO:0007669"/>
    <property type="project" value="TreeGrafter"/>
</dbReference>
<feature type="region of interest" description="Disordered" evidence="7">
    <location>
        <begin position="386"/>
        <end position="408"/>
    </location>
</feature>
<dbReference type="InterPro" id="IPR036837">
    <property type="entry name" value="Cation_efflux_CTD_sf"/>
</dbReference>
<dbReference type="InParanoid" id="D6U537"/>
<keyword evidence="4 8" id="KW-0812">Transmembrane</keyword>
<dbReference type="InterPro" id="IPR002524">
    <property type="entry name" value="Cation_efflux"/>
</dbReference>
<feature type="transmembrane region" description="Helical" evidence="8">
    <location>
        <begin position="115"/>
        <end position="139"/>
    </location>
</feature>
<feature type="transmembrane region" description="Helical" evidence="8">
    <location>
        <begin position="211"/>
        <end position="234"/>
    </location>
</feature>
<evidence type="ECO:0000259" key="10">
    <source>
        <dbReference type="Pfam" id="PF16916"/>
    </source>
</evidence>
<dbReference type="Pfam" id="PF16916">
    <property type="entry name" value="ZT_dimer"/>
    <property type="match status" value="1"/>
</dbReference>